<dbReference type="Proteomes" id="UP001217089">
    <property type="component" value="Unassembled WGS sequence"/>
</dbReference>
<dbReference type="CDD" id="cd00200">
    <property type="entry name" value="WD40"/>
    <property type="match status" value="1"/>
</dbReference>
<feature type="repeat" description="WD" evidence="9">
    <location>
        <begin position="340"/>
        <end position="372"/>
    </location>
</feature>
<dbReference type="PROSITE" id="PS50145">
    <property type="entry name" value="ZF_TRAF"/>
    <property type="match status" value="1"/>
</dbReference>
<proteinExistence type="predicted"/>
<evidence type="ECO:0000256" key="6">
    <source>
        <dbReference type="ARBA" id="ARBA00022833"/>
    </source>
</evidence>
<evidence type="ECO:0000259" key="12">
    <source>
        <dbReference type="PROSITE" id="PS50089"/>
    </source>
</evidence>
<evidence type="ECO:0000256" key="1">
    <source>
        <dbReference type="ARBA" id="ARBA00004123"/>
    </source>
</evidence>
<dbReference type="InterPro" id="IPR013083">
    <property type="entry name" value="Znf_RING/FYVE/PHD"/>
</dbReference>
<feature type="coiled-coil region" evidence="10">
    <location>
        <begin position="202"/>
        <end position="236"/>
    </location>
</feature>
<keyword evidence="4" id="KW-0677">Repeat</keyword>
<dbReference type="InterPro" id="IPR017907">
    <property type="entry name" value="Znf_RING_CS"/>
</dbReference>
<feature type="region of interest" description="Disordered" evidence="11">
    <location>
        <begin position="285"/>
        <end position="315"/>
    </location>
</feature>
<dbReference type="InterPro" id="IPR001680">
    <property type="entry name" value="WD40_rpt"/>
</dbReference>
<dbReference type="SUPFAM" id="SSF50978">
    <property type="entry name" value="WD40 repeat-like"/>
    <property type="match status" value="1"/>
</dbReference>
<keyword evidence="5 8" id="KW-0863">Zinc-finger</keyword>
<feature type="domain" description="TRAF-type" evidence="13">
    <location>
        <begin position="125"/>
        <end position="185"/>
    </location>
</feature>
<feature type="repeat" description="WD" evidence="9">
    <location>
        <begin position="519"/>
        <end position="551"/>
    </location>
</feature>
<evidence type="ECO:0000256" key="4">
    <source>
        <dbReference type="ARBA" id="ARBA00022737"/>
    </source>
</evidence>
<evidence type="ECO:0000256" key="11">
    <source>
        <dbReference type="SAM" id="MobiDB-lite"/>
    </source>
</evidence>
<feature type="repeat" description="WD" evidence="9">
    <location>
        <begin position="382"/>
        <end position="422"/>
    </location>
</feature>
<evidence type="ECO:0000313" key="15">
    <source>
        <dbReference type="Proteomes" id="UP001217089"/>
    </source>
</evidence>
<dbReference type="InterPro" id="IPR001841">
    <property type="entry name" value="Znf_RING"/>
</dbReference>
<keyword evidence="10" id="KW-0175">Coiled coil</keyword>
<keyword evidence="2 9" id="KW-0853">WD repeat</keyword>
<dbReference type="EMBL" id="JARBDR010000917">
    <property type="protein sequence ID" value="KAJ8303340.1"/>
    <property type="molecule type" value="Genomic_DNA"/>
</dbReference>
<dbReference type="PROSITE" id="PS50089">
    <property type="entry name" value="ZF_RING_2"/>
    <property type="match status" value="1"/>
</dbReference>
<evidence type="ECO:0000256" key="10">
    <source>
        <dbReference type="SAM" id="Coils"/>
    </source>
</evidence>
<dbReference type="SMART" id="SM00320">
    <property type="entry name" value="WD40"/>
    <property type="match status" value="5"/>
</dbReference>
<comment type="subcellular location">
    <subcellularLocation>
        <location evidence="1">Nucleus</location>
    </subcellularLocation>
</comment>
<dbReference type="InterPro" id="IPR027370">
    <property type="entry name" value="Znf-RING_euk"/>
</dbReference>
<dbReference type="PROSITE" id="PS50294">
    <property type="entry name" value="WD_REPEATS_REGION"/>
    <property type="match status" value="2"/>
</dbReference>
<dbReference type="InterPro" id="IPR036322">
    <property type="entry name" value="WD40_repeat_dom_sf"/>
</dbReference>
<dbReference type="Pfam" id="PF13445">
    <property type="entry name" value="zf-RING_UBOX"/>
    <property type="match status" value="1"/>
</dbReference>
<evidence type="ECO:0000259" key="13">
    <source>
        <dbReference type="PROSITE" id="PS50145"/>
    </source>
</evidence>
<reference evidence="14 15" key="1">
    <citation type="submission" date="2022-12" db="EMBL/GenBank/DDBJ databases">
        <title>Chromosome-level genome of Tegillarca granosa.</title>
        <authorList>
            <person name="Kim J."/>
        </authorList>
    </citation>
    <scope>NUCLEOTIDE SEQUENCE [LARGE SCALE GENOMIC DNA]</scope>
    <source>
        <strain evidence="14">Teg-2019</strain>
        <tissue evidence="14">Adductor muscle</tissue>
    </source>
</reference>
<evidence type="ECO:0000256" key="7">
    <source>
        <dbReference type="ARBA" id="ARBA00023242"/>
    </source>
</evidence>
<organism evidence="14 15">
    <name type="scientific">Tegillarca granosa</name>
    <name type="common">Malaysian cockle</name>
    <name type="synonym">Anadara granosa</name>
    <dbReference type="NCBI Taxonomy" id="220873"/>
    <lineage>
        <taxon>Eukaryota</taxon>
        <taxon>Metazoa</taxon>
        <taxon>Spiralia</taxon>
        <taxon>Lophotrochozoa</taxon>
        <taxon>Mollusca</taxon>
        <taxon>Bivalvia</taxon>
        <taxon>Autobranchia</taxon>
        <taxon>Pteriomorphia</taxon>
        <taxon>Arcoida</taxon>
        <taxon>Arcoidea</taxon>
        <taxon>Arcidae</taxon>
        <taxon>Tegillarca</taxon>
    </lineage>
</organism>
<dbReference type="PROSITE" id="PS50082">
    <property type="entry name" value="WD_REPEATS_2"/>
    <property type="match status" value="3"/>
</dbReference>
<name>A0ABQ9EIK1_TEGGR</name>
<feature type="zinc finger region" description="TRAF-type" evidence="8">
    <location>
        <begin position="125"/>
        <end position="185"/>
    </location>
</feature>
<feature type="compositionally biased region" description="Low complexity" evidence="11">
    <location>
        <begin position="289"/>
        <end position="315"/>
    </location>
</feature>
<evidence type="ECO:0000256" key="3">
    <source>
        <dbReference type="ARBA" id="ARBA00022723"/>
    </source>
</evidence>
<dbReference type="PROSITE" id="PS00678">
    <property type="entry name" value="WD_REPEATS_1"/>
    <property type="match status" value="2"/>
</dbReference>
<sequence>MAFLSDTSHGYVPDGQVKENVHTLLVDELTQHLKCTYCSRLYEDPVINIRCGHTFCRKCAFAITHCNKDGNHIDTTQLVLNRSVVDQINDLHIHCQYGVIKENGEYTPDPTGCPEKITIGQRHKHEDQCTFIFVTCPNSEECGQFRKFELEQHFQSCAFMPCPNHIKGCEFKGKSEQISEHELSCGYRSVQQSTGLVESSVQIKLLDENKELKQTVRSLTDRVSKLEESNNTLRSQLEYCVRICVIRGVSELKTIALVKNASNMQAMGQKYESMQSSLEQMLMPRNRRSSGSPGNSAEGSGLRSRTNSSSSIRKSISGSPAATMIENWEMPFQFKCIGTLRGHQNIVWCLATYKNKVYSSGADSLIKVWDMEALAKGCIKTLQGHTGVVHCMAVGSDDLLYTGGDDLCIKVWNLDTYTELTSLQIWEAKTLTLKHTISGLHHWVRALAVSPSKDKIYSGSHNTIDIWDTTGTFNLKGKIDHQFGSVYSLAVTKQYLIVGTYNRNIQAFNINTYEHVSALRGHIGTVTALAASPSGRFLFSSSTDNTVKVFKHFQMQMGFALQT</sequence>
<evidence type="ECO:0000313" key="14">
    <source>
        <dbReference type="EMBL" id="KAJ8303340.1"/>
    </source>
</evidence>
<evidence type="ECO:0000256" key="8">
    <source>
        <dbReference type="PROSITE-ProRule" id="PRU00207"/>
    </source>
</evidence>
<gene>
    <name evidence="14" type="ORF">KUTeg_019736</name>
</gene>
<dbReference type="PANTHER" id="PTHR19848">
    <property type="entry name" value="WD40 REPEAT PROTEIN"/>
    <property type="match status" value="1"/>
</dbReference>
<keyword evidence="7" id="KW-0539">Nucleus</keyword>
<dbReference type="Gene3D" id="2.130.10.10">
    <property type="entry name" value="YVTN repeat-like/Quinoprotein amine dehydrogenase"/>
    <property type="match status" value="2"/>
</dbReference>
<evidence type="ECO:0000256" key="2">
    <source>
        <dbReference type="ARBA" id="ARBA00022574"/>
    </source>
</evidence>
<protein>
    <submittedName>
        <fullName evidence="14">Uncharacterized protein</fullName>
    </submittedName>
</protein>
<evidence type="ECO:0000256" key="9">
    <source>
        <dbReference type="PROSITE-ProRule" id="PRU00221"/>
    </source>
</evidence>
<keyword evidence="6 8" id="KW-0862">Zinc</keyword>
<dbReference type="InterPro" id="IPR019775">
    <property type="entry name" value="WD40_repeat_CS"/>
</dbReference>
<dbReference type="InterPro" id="IPR001293">
    <property type="entry name" value="Znf_TRAF"/>
</dbReference>
<dbReference type="SUPFAM" id="SSF57850">
    <property type="entry name" value="RING/U-box"/>
    <property type="match status" value="1"/>
</dbReference>
<dbReference type="PROSITE" id="PS00518">
    <property type="entry name" value="ZF_RING_1"/>
    <property type="match status" value="1"/>
</dbReference>
<keyword evidence="15" id="KW-1185">Reference proteome</keyword>
<dbReference type="Pfam" id="PF00400">
    <property type="entry name" value="WD40"/>
    <property type="match status" value="4"/>
</dbReference>
<dbReference type="Gene3D" id="3.30.40.10">
    <property type="entry name" value="Zinc/RING finger domain, C3HC4 (zinc finger)"/>
    <property type="match status" value="3"/>
</dbReference>
<evidence type="ECO:0000256" key="5">
    <source>
        <dbReference type="ARBA" id="ARBA00022771"/>
    </source>
</evidence>
<dbReference type="SUPFAM" id="SSF49599">
    <property type="entry name" value="TRAF domain-like"/>
    <property type="match status" value="2"/>
</dbReference>
<dbReference type="PANTHER" id="PTHR19848:SF0">
    <property type="entry name" value="NOTCHLESS PROTEIN HOMOLOG 1"/>
    <property type="match status" value="1"/>
</dbReference>
<keyword evidence="3 8" id="KW-0479">Metal-binding</keyword>
<comment type="caution">
    <text evidence="14">The sequence shown here is derived from an EMBL/GenBank/DDBJ whole genome shotgun (WGS) entry which is preliminary data.</text>
</comment>
<accession>A0ABQ9EIK1</accession>
<dbReference type="InterPro" id="IPR015943">
    <property type="entry name" value="WD40/YVTN_repeat-like_dom_sf"/>
</dbReference>
<feature type="domain" description="RING-type" evidence="12">
    <location>
        <begin position="35"/>
        <end position="66"/>
    </location>
</feature>